<dbReference type="Proteomes" id="UP001432312">
    <property type="component" value="Chromosome"/>
</dbReference>
<evidence type="ECO:0000313" key="4">
    <source>
        <dbReference type="Proteomes" id="UP001432312"/>
    </source>
</evidence>
<protein>
    <recommendedName>
        <fullName evidence="5">Integral membrane protein</fullName>
    </recommendedName>
</protein>
<feature type="transmembrane region" description="Helical" evidence="2">
    <location>
        <begin position="559"/>
        <end position="580"/>
    </location>
</feature>
<reference evidence="3" key="1">
    <citation type="submission" date="2022-10" db="EMBL/GenBank/DDBJ databases">
        <title>The complete genomes of actinobacterial strains from the NBC collection.</title>
        <authorList>
            <person name="Joergensen T.S."/>
            <person name="Alvarez Arevalo M."/>
            <person name="Sterndorff E.B."/>
            <person name="Faurdal D."/>
            <person name="Vuksanovic O."/>
            <person name="Mourched A.-S."/>
            <person name="Charusanti P."/>
            <person name="Shaw S."/>
            <person name="Blin K."/>
            <person name="Weber T."/>
        </authorList>
    </citation>
    <scope>NUCLEOTIDE SEQUENCE</scope>
    <source>
        <strain evidence="3">NBC_00303</strain>
    </source>
</reference>
<evidence type="ECO:0000313" key="3">
    <source>
        <dbReference type="EMBL" id="WUN80693.1"/>
    </source>
</evidence>
<feature type="region of interest" description="Disordered" evidence="1">
    <location>
        <begin position="1"/>
        <end position="118"/>
    </location>
</feature>
<evidence type="ECO:0000256" key="2">
    <source>
        <dbReference type="SAM" id="Phobius"/>
    </source>
</evidence>
<dbReference type="EMBL" id="CP108036">
    <property type="protein sequence ID" value="WUN80693.1"/>
    <property type="molecule type" value="Genomic_DNA"/>
</dbReference>
<proteinExistence type="predicted"/>
<feature type="compositionally biased region" description="Low complexity" evidence="1">
    <location>
        <begin position="146"/>
        <end position="165"/>
    </location>
</feature>
<name>A0ABZ1QDF8_9ACTN</name>
<evidence type="ECO:0008006" key="5">
    <source>
        <dbReference type="Google" id="ProtNLM"/>
    </source>
</evidence>
<accession>A0ABZ1QDF8</accession>
<feature type="region of interest" description="Disordered" evidence="1">
    <location>
        <begin position="146"/>
        <end position="327"/>
    </location>
</feature>
<feature type="transmembrane region" description="Helical" evidence="2">
    <location>
        <begin position="484"/>
        <end position="502"/>
    </location>
</feature>
<feature type="compositionally biased region" description="Low complexity" evidence="1">
    <location>
        <begin position="62"/>
        <end position="75"/>
    </location>
</feature>
<feature type="compositionally biased region" description="Low complexity" evidence="1">
    <location>
        <begin position="248"/>
        <end position="261"/>
    </location>
</feature>
<keyword evidence="2" id="KW-0812">Transmembrane</keyword>
<keyword evidence="2" id="KW-0472">Membrane</keyword>
<organism evidence="3 4">
    <name type="scientific">Streptomyces erythrochromogenes</name>
    <dbReference type="NCBI Taxonomy" id="285574"/>
    <lineage>
        <taxon>Bacteria</taxon>
        <taxon>Bacillati</taxon>
        <taxon>Actinomycetota</taxon>
        <taxon>Actinomycetes</taxon>
        <taxon>Kitasatosporales</taxon>
        <taxon>Streptomycetaceae</taxon>
        <taxon>Streptomyces</taxon>
    </lineage>
</organism>
<feature type="compositionally biased region" description="Low complexity" evidence="1">
    <location>
        <begin position="7"/>
        <end position="17"/>
    </location>
</feature>
<feature type="compositionally biased region" description="Low complexity" evidence="1">
    <location>
        <begin position="288"/>
        <end position="320"/>
    </location>
</feature>
<keyword evidence="2" id="KW-1133">Transmembrane helix</keyword>
<gene>
    <name evidence="3" type="ORF">OHA91_20550</name>
</gene>
<sequence length="585" mass="58142">MSTPEEQQQQQQSQQQQPHDPYGTQTWQADTWDTGYQPVHPPLGAVPGQPVAPEGWFRDEAAAPGAGAVPGQASAYPSYQGQGQGQGHVQAPAEGQAAWGAPGTGQEPQAVAPEGWFRDEAPAAPVQDWSQGGGLGAGAPAAAAETAYLPPYPGPGQEQGAAAEQTAYLPPYPGPEQQQAVAPEGWFRDEAPAAPAQDWSQGGGLGAPGAPASAAAEQTAYLPPYPGPGQEQGAAAEQTAYLPPYPGPEQQQGAAAEQTAYLPPFPGPEQQQEPHVSGAEQTGPGYRPAAAGGLPPQAAAHPAPAAVAAPAGSAAEAPEATDWSPPTLAGNTVRAVDPAQARAEGRSPIIDPGPQPAILTAALGLLLAAAAALGQYALLVPLIALQGLTAAGWFRLNGMWPARQGIALAFAGALAADAAVLAVEEAHGAGAIVGTLGAWVLLTLVLQLRSQADPDERMYGLMASVASAALAVICAGYLAADTAAVTVGAAAVAVAVFVRALPLPTATSVGVSLASAAGAGVAVGGITSVGVGGALLGLVAGVCALVGLRVAAYDYPSKFVHMTAGVALPLAAAAPAVYLIGRVVG</sequence>
<feature type="transmembrane region" description="Helical" evidence="2">
    <location>
        <begin position="458"/>
        <end position="478"/>
    </location>
</feature>
<feature type="transmembrane region" description="Helical" evidence="2">
    <location>
        <begin position="533"/>
        <end position="552"/>
    </location>
</feature>
<feature type="transmembrane region" description="Helical" evidence="2">
    <location>
        <begin position="357"/>
        <end position="385"/>
    </location>
</feature>
<feature type="compositionally biased region" description="Low complexity" evidence="1">
    <location>
        <begin position="228"/>
        <end position="238"/>
    </location>
</feature>
<keyword evidence="4" id="KW-1185">Reference proteome</keyword>
<evidence type="ECO:0000256" key="1">
    <source>
        <dbReference type="SAM" id="MobiDB-lite"/>
    </source>
</evidence>
<feature type="transmembrane region" description="Helical" evidence="2">
    <location>
        <begin position="406"/>
        <end position="423"/>
    </location>
</feature>
<feature type="transmembrane region" description="Helical" evidence="2">
    <location>
        <begin position="429"/>
        <end position="446"/>
    </location>
</feature>